<evidence type="ECO:0000259" key="5">
    <source>
        <dbReference type="SMART" id="SM00892"/>
    </source>
</evidence>
<evidence type="ECO:0000256" key="1">
    <source>
        <dbReference type="PIRSR" id="PIRSR640255-1"/>
    </source>
</evidence>
<evidence type="ECO:0000256" key="3">
    <source>
        <dbReference type="SAM" id="Phobius"/>
    </source>
</evidence>
<feature type="binding site" evidence="2">
    <location>
        <position position="149"/>
    </location>
    <ligand>
        <name>Mg(2+)</name>
        <dbReference type="ChEBI" id="CHEBI:18420"/>
        <note>catalytic</note>
    </ligand>
</feature>
<name>A0A238ZBI7_9FLAO</name>
<dbReference type="Gene3D" id="3.40.570.10">
    <property type="entry name" value="Extracellular Endonuclease, subunit A"/>
    <property type="match status" value="1"/>
</dbReference>
<feature type="active site" description="Proton acceptor" evidence="1">
    <location>
        <position position="118"/>
    </location>
</feature>
<dbReference type="Pfam" id="PF01223">
    <property type="entry name" value="Endonuclease_NS"/>
    <property type="match status" value="1"/>
</dbReference>
<organism evidence="6 7">
    <name type="scientific">Lutibacter flavus</name>
    <dbReference type="NCBI Taxonomy" id="691689"/>
    <lineage>
        <taxon>Bacteria</taxon>
        <taxon>Pseudomonadati</taxon>
        <taxon>Bacteroidota</taxon>
        <taxon>Flavobacteriia</taxon>
        <taxon>Flavobacteriales</taxon>
        <taxon>Flavobacteriaceae</taxon>
        <taxon>Lutibacter</taxon>
    </lineage>
</organism>
<feature type="domain" description="DNA/RNA non-specific endonuclease/pyrophosphatase/phosphodiesterase" evidence="5">
    <location>
        <begin position="56"/>
        <end position="249"/>
    </location>
</feature>
<dbReference type="GO" id="GO:0016787">
    <property type="term" value="F:hydrolase activity"/>
    <property type="evidence" value="ECO:0007669"/>
    <property type="project" value="InterPro"/>
</dbReference>
<dbReference type="PANTHER" id="PTHR13966">
    <property type="entry name" value="ENDONUCLEASE RELATED"/>
    <property type="match status" value="1"/>
</dbReference>
<keyword evidence="6" id="KW-0378">Hydrolase</keyword>
<evidence type="ECO:0000313" key="6">
    <source>
        <dbReference type="EMBL" id="SNR80291.1"/>
    </source>
</evidence>
<evidence type="ECO:0000256" key="2">
    <source>
        <dbReference type="PIRSR" id="PIRSR640255-2"/>
    </source>
</evidence>
<dbReference type="InterPro" id="IPR044925">
    <property type="entry name" value="His-Me_finger_sf"/>
</dbReference>
<accession>A0A238ZBI7</accession>
<dbReference type="EMBL" id="FZNX01000006">
    <property type="protein sequence ID" value="SNR80291.1"/>
    <property type="molecule type" value="Genomic_DNA"/>
</dbReference>
<keyword evidence="7" id="KW-1185">Reference proteome</keyword>
<dbReference type="SMART" id="SM00892">
    <property type="entry name" value="Endonuclease_NS"/>
    <property type="match status" value="1"/>
</dbReference>
<dbReference type="AlphaFoldDB" id="A0A238ZBI7"/>
<sequence>MRNRKTIYIVLTLIFTIGFFIYDNFSVEDIKAIGESKTSNSDLNYLPTSTTGVIVNHNFYDLSYHENHEQAEWVAYHLKAEHITSTNFKRPYFEKDLKVLSQSAHYRNYSKSGYDKGHLCPAGDRKFSKFAHDETFLTSNISPQNHEFNAGIWNRLEQKTRYWATKYKNLYIVTGGILGNSSNTIGSEKVTVPNSFYKIILDFHEPEIKAIAFLIPHKESEKALYRFVTSIDEIEQLTGIDFFPEIEDSLENKLEKSTSYSNWSFR</sequence>
<protein>
    <submittedName>
        <fullName evidence="6">Endonuclease G</fullName>
    </submittedName>
</protein>
<dbReference type="Proteomes" id="UP000198412">
    <property type="component" value="Unassembled WGS sequence"/>
</dbReference>
<keyword evidence="6" id="KW-0540">Nuclease</keyword>
<proteinExistence type="predicted"/>
<keyword evidence="2" id="KW-0479">Metal-binding</keyword>
<dbReference type="GO" id="GO:0046872">
    <property type="term" value="F:metal ion binding"/>
    <property type="evidence" value="ECO:0007669"/>
    <property type="project" value="UniProtKB-KW"/>
</dbReference>
<dbReference type="InterPro" id="IPR020821">
    <property type="entry name" value="ENPP1-3/EXOG-like_nuc-like"/>
</dbReference>
<dbReference type="GO" id="GO:0003676">
    <property type="term" value="F:nucleic acid binding"/>
    <property type="evidence" value="ECO:0007669"/>
    <property type="project" value="InterPro"/>
</dbReference>
<dbReference type="RefSeq" id="WP_089379439.1">
    <property type="nucleotide sequence ID" value="NZ_FZNX01000006.1"/>
</dbReference>
<keyword evidence="6" id="KW-0255">Endonuclease</keyword>
<keyword evidence="3" id="KW-0812">Transmembrane</keyword>
<dbReference type="InterPro" id="IPR040255">
    <property type="entry name" value="Non-specific_endonuclease"/>
</dbReference>
<keyword evidence="3" id="KW-0472">Membrane</keyword>
<dbReference type="InterPro" id="IPR001604">
    <property type="entry name" value="Endo_G_ENPP1-like_dom"/>
</dbReference>
<dbReference type="InterPro" id="IPR044929">
    <property type="entry name" value="DNA/RNA_non-sp_Endonuclease_sf"/>
</dbReference>
<dbReference type="PANTHER" id="PTHR13966:SF5">
    <property type="entry name" value="ENDONUCLEASE G, MITOCHONDRIAL"/>
    <property type="match status" value="1"/>
</dbReference>
<keyword evidence="3" id="KW-1133">Transmembrane helix</keyword>
<evidence type="ECO:0000313" key="7">
    <source>
        <dbReference type="Proteomes" id="UP000198412"/>
    </source>
</evidence>
<dbReference type="GO" id="GO:0004519">
    <property type="term" value="F:endonuclease activity"/>
    <property type="evidence" value="ECO:0007669"/>
    <property type="project" value="UniProtKB-KW"/>
</dbReference>
<feature type="domain" description="ENPP1-3/EXOG-like endonuclease/phosphodiesterase" evidence="4">
    <location>
        <begin position="57"/>
        <end position="249"/>
    </location>
</feature>
<feature type="transmembrane region" description="Helical" evidence="3">
    <location>
        <begin position="7"/>
        <end position="25"/>
    </location>
</feature>
<evidence type="ECO:0000259" key="4">
    <source>
        <dbReference type="SMART" id="SM00477"/>
    </source>
</evidence>
<dbReference type="OrthoDB" id="9811262at2"/>
<gene>
    <name evidence="6" type="ORF">SAMN04488111_3183</name>
</gene>
<dbReference type="SMART" id="SM00477">
    <property type="entry name" value="NUC"/>
    <property type="match status" value="1"/>
</dbReference>
<reference evidence="7" key="1">
    <citation type="submission" date="2017-06" db="EMBL/GenBank/DDBJ databases">
        <authorList>
            <person name="Varghese N."/>
            <person name="Submissions S."/>
        </authorList>
    </citation>
    <scope>NUCLEOTIDE SEQUENCE [LARGE SCALE GENOMIC DNA]</scope>
    <source>
        <strain evidence="7">DSM 27993</strain>
    </source>
</reference>
<dbReference type="SUPFAM" id="SSF54060">
    <property type="entry name" value="His-Me finger endonucleases"/>
    <property type="match status" value="1"/>
</dbReference>